<keyword evidence="2" id="KW-1185">Reference proteome</keyword>
<proteinExistence type="predicted"/>
<dbReference type="InterPro" id="IPR026341">
    <property type="entry name" value="T9SS_type_B"/>
</dbReference>
<evidence type="ECO:0000313" key="1">
    <source>
        <dbReference type="EMBL" id="PSL35047.1"/>
    </source>
</evidence>
<dbReference type="RefSeq" id="WP_106601290.1">
    <property type="nucleotide sequence ID" value="NZ_PYGK01000002.1"/>
</dbReference>
<dbReference type="AlphaFoldDB" id="A0A2P8GM55"/>
<dbReference type="NCBIfam" id="TIGR04131">
    <property type="entry name" value="Bac_Flav_CTERM"/>
    <property type="match status" value="1"/>
</dbReference>
<dbReference type="EMBL" id="PYGK01000002">
    <property type="protein sequence ID" value="PSL35047.1"/>
    <property type="molecule type" value="Genomic_DNA"/>
</dbReference>
<dbReference type="Proteomes" id="UP000240978">
    <property type="component" value="Unassembled WGS sequence"/>
</dbReference>
<comment type="caution">
    <text evidence="1">The sequence shown here is derived from an EMBL/GenBank/DDBJ whole genome shotgun (WGS) entry which is preliminary data.</text>
</comment>
<protein>
    <submittedName>
        <fullName evidence="1">Gliding motility-associated-like protein</fullName>
    </submittedName>
</protein>
<sequence length="104" mass="11867">MKAFMAVYVTFNNSLYVPTAFTPNRDGVNDKFVVKSRGVAVYNIQIFNRWGQLVFSSNNASVHWDGKFKGELQPAGSYVHIVTYCFFGQEKEKLMQKGAFTLIR</sequence>
<name>A0A2P8GM55_9BACT</name>
<gene>
    <name evidence="1" type="ORF">CLV42_102621</name>
</gene>
<evidence type="ECO:0000313" key="2">
    <source>
        <dbReference type="Proteomes" id="UP000240978"/>
    </source>
</evidence>
<accession>A0A2P8GM55</accession>
<dbReference type="OrthoDB" id="1123245at2"/>
<organism evidence="1 2">
    <name type="scientific">Chitinophaga ginsengisoli</name>
    <dbReference type="NCBI Taxonomy" id="363837"/>
    <lineage>
        <taxon>Bacteria</taxon>
        <taxon>Pseudomonadati</taxon>
        <taxon>Bacteroidota</taxon>
        <taxon>Chitinophagia</taxon>
        <taxon>Chitinophagales</taxon>
        <taxon>Chitinophagaceae</taxon>
        <taxon>Chitinophaga</taxon>
    </lineage>
</organism>
<dbReference type="Pfam" id="PF13585">
    <property type="entry name" value="CHU_C"/>
    <property type="match status" value="1"/>
</dbReference>
<reference evidence="1 2" key="1">
    <citation type="submission" date="2018-03" db="EMBL/GenBank/DDBJ databases">
        <title>Genomic Encyclopedia of Archaeal and Bacterial Type Strains, Phase II (KMG-II): from individual species to whole genera.</title>
        <authorList>
            <person name="Goeker M."/>
        </authorList>
    </citation>
    <scope>NUCLEOTIDE SEQUENCE [LARGE SCALE GENOMIC DNA]</scope>
    <source>
        <strain evidence="1 2">DSM 18107</strain>
    </source>
</reference>